<evidence type="ECO:0000313" key="3">
    <source>
        <dbReference type="Proteomes" id="UP000321574"/>
    </source>
</evidence>
<organism evidence="2 3">
    <name type="scientific">Cerasibacillus terrae</name>
    <dbReference type="NCBI Taxonomy" id="2498845"/>
    <lineage>
        <taxon>Bacteria</taxon>
        <taxon>Bacillati</taxon>
        <taxon>Bacillota</taxon>
        <taxon>Bacilli</taxon>
        <taxon>Bacillales</taxon>
        <taxon>Bacillaceae</taxon>
        <taxon>Cerasibacillus</taxon>
    </lineage>
</organism>
<evidence type="ECO:0000313" key="2">
    <source>
        <dbReference type="EMBL" id="TXL57840.1"/>
    </source>
</evidence>
<dbReference type="Proteomes" id="UP000321574">
    <property type="component" value="Unassembled WGS sequence"/>
</dbReference>
<comment type="caution">
    <text evidence="2">The sequence shown here is derived from an EMBL/GenBank/DDBJ whole genome shotgun (WGS) entry which is preliminary data.</text>
</comment>
<sequence length="154" mass="17851">MMIKQEEFDFQGAIESIREQHKFDFVGIAMTQSREHHELRWTFVTGNQSERYRRIVLHSGKGIAGIVFKTGKPMLVENVEHTIPKEELFGYPIIVTEELKSFGAVPLLLDGRVKGVLLVGFRATNRLNSEKFSMFKQHVEMNLSPFHIREVVEY</sequence>
<dbReference type="Gene3D" id="3.30.450.40">
    <property type="match status" value="1"/>
</dbReference>
<keyword evidence="3" id="KW-1185">Reference proteome</keyword>
<name>A0A5C8NGT0_9BACI</name>
<dbReference type="InterPro" id="IPR029016">
    <property type="entry name" value="GAF-like_dom_sf"/>
</dbReference>
<gene>
    <name evidence="2" type="ORF">FHP05_14615</name>
</gene>
<feature type="domain" description="GAF" evidence="1">
    <location>
        <begin position="23"/>
        <end position="135"/>
    </location>
</feature>
<dbReference type="AlphaFoldDB" id="A0A5C8NGT0"/>
<reference evidence="2 3" key="1">
    <citation type="submission" date="2019-06" db="EMBL/GenBank/DDBJ databases">
        <title>Cerasibacillus sp. nov., isolated from maize field.</title>
        <authorList>
            <person name="Lin S.-Y."/>
            <person name="Tsai C.-F."/>
            <person name="Young C.-C."/>
        </authorList>
    </citation>
    <scope>NUCLEOTIDE SEQUENCE [LARGE SCALE GENOMIC DNA]</scope>
    <source>
        <strain evidence="2 3">CC-CFT480</strain>
    </source>
</reference>
<proteinExistence type="predicted"/>
<dbReference type="Pfam" id="PF13185">
    <property type="entry name" value="GAF_2"/>
    <property type="match status" value="1"/>
</dbReference>
<dbReference type="OrthoDB" id="2360948at2"/>
<accession>A0A5C8NGT0</accession>
<dbReference type="InterPro" id="IPR003018">
    <property type="entry name" value="GAF"/>
</dbReference>
<dbReference type="SUPFAM" id="SSF55781">
    <property type="entry name" value="GAF domain-like"/>
    <property type="match status" value="1"/>
</dbReference>
<protein>
    <submittedName>
        <fullName evidence="2">GAF domain-containing protein</fullName>
    </submittedName>
</protein>
<evidence type="ECO:0000259" key="1">
    <source>
        <dbReference type="Pfam" id="PF13185"/>
    </source>
</evidence>
<dbReference type="EMBL" id="VDUW01000016">
    <property type="protein sequence ID" value="TXL57840.1"/>
    <property type="molecule type" value="Genomic_DNA"/>
</dbReference>